<evidence type="ECO:0000313" key="3">
    <source>
        <dbReference type="Proteomes" id="UP000192257"/>
    </source>
</evidence>
<name>A0A1X0NS11_9TRYP</name>
<dbReference type="EMBL" id="NBCO01000022">
    <property type="protein sequence ID" value="ORC87477.1"/>
    <property type="molecule type" value="Genomic_DNA"/>
</dbReference>
<feature type="coiled-coil region" evidence="1">
    <location>
        <begin position="79"/>
        <end position="162"/>
    </location>
</feature>
<reference evidence="2 3" key="1">
    <citation type="submission" date="2017-03" db="EMBL/GenBank/DDBJ databases">
        <title>An alternative strategy for trypanosome survival in the mammalian bloodstream revealed through genome and transcriptome analysis of the ubiquitous bovine parasite Trypanosoma (Megatrypanum) theileri.</title>
        <authorList>
            <person name="Kelly S."/>
            <person name="Ivens A."/>
            <person name="Mott A."/>
            <person name="O'Neill E."/>
            <person name="Emms D."/>
            <person name="Macleod O."/>
            <person name="Voorheis P."/>
            <person name="Matthews J."/>
            <person name="Matthews K."/>
            <person name="Carrington M."/>
        </authorList>
    </citation>
    <scope>NUCLEOTIDE SEQUENCE [LARGE SCALE GENOMIC DNA]</scope>
    <source>
        <strain evidence="2">Edinburgh</strain>
    </source>
</reference>
<evidence type="ECO:0000256" key="1">
    <source>
        <dbReference type="SAM" id="Coils"/>
    </source>
</evidence>
<dbReference type="OrthoDB" id="102442at2759"/>
<keyword evidence="1" id="KW-0175">Coiled coil</keyword>
<dbReference type="GeneID" id="39987103"/>
<organism evidence="2 3">
    <name type="scientific">Trypanosoma theileri</name>
    <dbReference type="NCBI Taxonomy" id="67003"/>
    <lineage>
        <taxon>Eukaryota</taxon>
        <taxon>Discoba</taxon>
        <taxon>Euglenozoa</taxon>
        <taxon>Kinetoplastea</taxon>
        <taxon>Metakinetoplastina</taxon>
        <taxon>Trypanosomatida</taxon>
        <taxon>Trypanosomatidae</taxon>
        <taxon>Trypanosoma</taxon>
    </lineage>
</organism>
<comment type="caution">
    <text evidence="2">The sequence shown here is derived from an EMBL/GenBank/DDBJ whole genome shotgun (WGS) entry which is preliminary data.</text>
</comment>
<accession>A0A1X0NS11</accession>
<evidence type="ECO:0000313" key="2">
    <source>
        <dbReference type="EMBL" id="ORC87477.1"/>
    </source>
</evidence>
<keyword evidence="3" id="KW-1185">Reference proteome</keyword>
<gene>
    <name evidence="2" type="ORF">TM35_000222760</name>
</gene>
<feature type="non-terminal residue" evidence="2">
    <location>
        <position position="1"/>
    </location>
</feature>
<dbReference type="VEuPathDB" id="TriTrypDB:TM35_000222760"/>
<dbReference type="Proteomes" id="UP000192257">
    <property type="component" value="Unassembled WGS sequence"/>
</dbReference>
<dbReference type="AlphaFoldDB" id="A0A1X0NS11"/>
<proteinExistence type="predicted"/>
<dbReference type="RefSeq" id="XP_028881543.1">
    <property type="nucleotide sequence ID" value="XM_029027323.1"/>
</dbReference>
<protein>
    <submittedName>
        <fullName evidence="2">Rhoptry protein</fullName>
    </submittedName>
</protein>
<sequence length="207" mass="23485">LQAENGELQNKNVALYSDNVELRGGNESLKSVLFKDDNERAKLAVELEKVRGEHVVVLKELAVSRDSFLSLQSEKKEVEDELNDKINFLEGEVATLKAINCEAEYAVAMEKKRKLEAVLEVEKERERSAELVVLCDKLSSESRAADDEIERLQHAVSDYEVRLDVVRPNVDVKNKYMEREGYTVYPILNKGRTTIGRSGVPLGLYRD</sequence>